<comment type="caution">
    <text evidence="2">The sequence shown here is derived from an EMBL/GenBank/DDBJ whole genome shotgun (WGS) entry which is preliminary data.</text>
</comment>
<evidence type="ECO:0000313" key="3">
    <source>
        <dbReference type="Proteomes" id="UP000638849"/>
    </source>
</evidence>
<dbReference type="InterPro" id="IPR027417">
    <property type="entry name" value="P-loop_NTPase"/>
</dbReference>
<evidence type="ECO:0000259" key="1">
    <source>
        <dbReference type="Pfam" id="PF13614"/>
    </source>
</evidence>
<accession>A0ABS0R2S3</accession>
<keyword evidence="3" id="KW-1185">Reference proteome</keyword>
<dbReference type="RefSeq" id="WP_198274946.1">
    <property type="nucleotide sequence ID" value="NZ_BAAAIF010000018.1"/>
</dbReference>
<dbReference type="InterPro" id="IPR050678">
    <property type="entry name" value="DNA_Partitioning_ATPase"/>
</dbReference>
<organism evidence="2 3">
    <name type="scientific">Streptomyces javensis</name>
    <dbReference type="NCBI Taxonomy" id="114698"/>
    <lineage>
        <taxon>Bacteria</taxon>
        <taxon>Bacillati</taxon>
        <taxon>Actinomycetota</taxon>
        <taxon>Actinomycetes</taxon>
        <taxon>Kitasatosporales</taxon>
        <taxon>Streptomycetaceae</taxon>
        <taxon>Streptomyces</taxon>
        <taxon>Streptomyces violaceusniger group</taxon>
    </lineage>
</organism>
<dbReference type="Pfam" id="PF13614">
    <property type="entry name" value="AAA_31"/>
    <property type="match status" value="1"/>
</dbReference>
<evidence type="ECO:0000313" key="2">
    <source>
        <dbReference type="EMBL" id="MBI0311661.1"/>
    </source>
</evidence>
<dbReference type="CDD" id="cd02042">
    <property type="entry name" value="ParAB_family"/>
    <property type="match status" value="1"/>
</dbReference>
<dbReference type="PANTHER" id="PTHR13696">
    <property type="entry name" value="P-LOOP CONTAINING NUCLEOSIDE TRIPHOSPHATE HYDROLASE"/>
    <property type="match status" value="1"/>
</dbReference>
<protein>
    <submittedName>
        <fullName evidence="2">AAA family ATPase</fullName>
    </submittedName>
</protein>
<dbReference type="EMBL" id="JAEEAQ010000005">
    <property type="protein sequence ID" value="MBI0311661.1"/>
    <property type="molecule type" value="Genomic_DNA"/>
</dbReference>
<dbReference type="Gene3D" id="3.40.50.300">
    <property type="entry name" value="P-loop containing nucleotide triphosphate hydrolases"/>
    <property type="match status" value="1"/>
</dbReference>
<dbReference type="InterPro" id="IPR025669">
    <property type="entry name" value="AAA_dom"/>
</dbReference>
<gene>
    <name evidence="2" type="ORF">JBF12_01135</name>
</gene>
<reference evidence="2 3" key="1">
    <citation type="submission" date="2020-12" db="EMBL/GenBank/DDBJ databases">
        <authorList>
            <person name="Kusuma A.B."/>
            <person name="Nouioui I."/>
            <person name="Goodfellow M."/>
        </authorList>
    </citation>
    <scope>NUCLEOTIDE SEQUENCE [LARGE SCALE GENOMIC DNA]</scope>
    <source>
        <strain evidence="2 3">DSM 41764</strain>
    </source>
</reference>
<dbReference type="Proteomes" id="UP000638849">
    <property type="component" value="Unassembled WGS sequence"/>
</dbReference>
<sequence>MTVQADRVPRIISMTNQVGGSGKSTSAVSLGAQLAEFGLKTLVVDADDQCDASVALGYMFPDQLEGQKTIYDCLTDKSVKLQDAIVPALCGPHGAEGTRVIDNLFLVLGSGEMENAEQYLTTAMARELWLKRLLDPVKGDYDVIIIDCPGSLGLVVIGAILVSDEVVACIKPGFKELRGLTRIEQKIAAVQEEFVEYGAHAQLTGVLLVDVPSHRSQGAVWDDGKKMAKEAYGDLVLPGSGEGQLGIRRSTKIPESYAHQKVLLYFDRAGDATADYLEVARAMGFKRVSK</sequence>
<proteinExistence type="predicted"/>
<dbReference type="SUPFAM" id="SSF52540">
    <property type="entry name" value="P-loop containing nucleoside triphosphate hydrolases"/>
    <property type="match status" value="1"/>
</dbReference>
<dbReference type="PANTHER" id="PTHR13696:SF99">
    <property type="entry name" value="COBYRINIC ACID AC-DIAMIDE SYNTHASE"/>
    <property type="match status" value="1"/>
</dbReference>
<name>A0ABS0R2S3_9ACTN</name>
<feature type="domain" description="AAA" evidence="1">
    <location>
        <begin position="10"/>
        <end position="193"/>
    </location>
</feature>